<gene>
    <name evidence="2" type="ORF">DPV79_40380</name>
</gene>
<keyword evidence="3" id="KW-1185">Reference proteome</keyword>
<feature type="transmembrane region" description="Helical" evidence="1">
    <location>
        <begin position="50"/>
        <end position="69"/>
    </location>
</feature>
<proteinExistence type="predicted"/>
<keyword evidence="1" id="KW-0472">Membrane</keyword>
<dbReference type="EMBL" id="QMFZ01000076">
    <property type="protein sequence ID" value="RBB31767.1"/>
    <property type="molecule type" value="Genomic_DNA"/>
</dbReference>
<dbReference type="RefSeq" id="WP_059676332.1">
    <property type="nucleotide sequence ID" value="NZ_QMFZ01000076.1"/>
</dbReference>
<keyword evidence="1" id="KW-1133">Transmembrane helix</keyword>
<sequence>MVRGILRSLAVASLAVAVALVFYGLLDLSHTTNGDEYVDTRRMLFDNGVYPFLWGVSFLVIGQLTRWWGYCPVVRISSLAALAWLVTLRLTTPALVPDSGVFPSLRLLDELLVLSAGWLLLTMADGYIQRAIAAIGHLFWHRS</sequence>
<dbReference type="AlphaFoldDB" id="A0A365QGR2"/>
<dbReference type="Proteomes" id="UP000252458">
    <property type="component" value="Unassembled WGS sequence"/>
</dbReference>
<keyword evidence="1" id="KW-0812">Transmembrane</keyword>
<protein>
    <submittedName>
        <fullName evidence="2">Uncharacterized protein</fullName>
    </submittedName>
</protein>
<evidence type="ECO:0000313" key="3">
    <source>
        <dbReference type="Proteomes" id="UP000252458"/>
    </source>
</evidence>
<reference evidence="2 3" key="1">
    <citation type="submission" date="2018-06" db="EMBL/GenBank/DDBJ databases">
        <title>Draft genome sequence of Burkholderia reimsis strain BE51 isolated from a French agricultural soil.</title>
        <authorList>
            <person name="Esmaeel Q."/>
        </authorList>
    </citation>
    <scope>NUCLEOTIDE SEQUENCE [LARGE SCALE GENOMIC DNA]</scope>
    <source>
        <strain evidence="2 3">BE51</strain>
    </source>
</reference>
<evidence type="ECO:0000313" key="2">
    <source>
        <dbReference type="EMBL" id="RBB31767.1"/>
    </source>
</evidence>
<comment type="caution">
    <text evidence="2">The sequence shown here is derived from an EMBL/GenBank/DDBJ whole genome shotgun (WGS) entry which is preliminary data.</text>
</comment>
<accession>A0A365QGR2</accession>
<name>A0A365QGR2_9BURK</name>
<evidence type="ECO:0000256" key="1">
    <source>
        <dbReference type="SAM" id="Phobius"/>
    </source>
</evidence>
<organism evidence="2 3">
    <name type="scientific">Burkholderia reimsis</name>
    <dbReference type="NCBI Taxonomy" id="2234132"/>
    <lineage>
        <taxon>Bacteria</taxon>
        <taxon>Pseudomonadati</taxon>
        <taxon>Pseudomonadota</taxon>
        <taxon>Betaproteobacteria</taxon>
        <taxon>Burkholderiales</taxon>
        <taxon>Burkholderiaceae</taxon>
        <taxon>Burkholderia</taxon>
    </lineage>
</organism>